<keyword evidence="2" id="KW-0378">Hydrolase</keyword>
<dbReference type="InterPro" id="IPR027417">
    <property type="entry name" value="P-loop_NTPase"/>
</dbReference>
<evidence type="ECO:0000313" key="3">
    <source>
        <dbReference type="Proteomes" id="UP000010473"/>
    </source>
</evidence>
<feature type="domain" description="Exonuclease" evidence="1">
    <location>
        <begin position="6"/>
        <end position="159"/>
    </location>
</feature>
<organism evidence="2 3">
    <name type="scientific">Stanieria cyanosphaera (strain ATCC 29371 / PCC 7437)</name>
    <dbReference type="NCBI Taxonomy" id="111780"/>
    <lineage>
        <taxon>Bacteria</taxon>
        <taxon>Bacillati</taxon>
        <taxon>Cyanobacteriota</taxon>
        <taxon>Cyanophyceae</taxon>
        <taxon>Pleurocapsales</taxon>
        <taxon>Dermocarpellaceae</taxon>
        <taxon>Stanieria</taxon>
    </lineage>
</organism>
<dbReference type="CDD" id="cd06127">
    <property type="entry name" value="DEDDh"/>
    <property type="match status" value="1"/>
</dbReference>
<name>K9XYT5_STAC7</name>
<dbReference type="GO" id="GO:0003676">
    <property type="term" value="F:nucleic acid binding"/>
    <property type="evidence" value="ECO:0007669"/>
    <property type="project" value="InterPro"/>
</dbReference>
<dbReference type="STRING" id="111780.Sta7437_3804"/>
<dbReference type="InterPro" id="IPR012337">
    <property type="entry name" value="RNaseH-like_sf"/>
</dbReference>
<dbReference type="Gene3D" id="3.30.420.10">
    <property type="entry name" value="Ribonuclease H-like superfamily/Ribonuclease H"/>
    <property type="match status" value="1"/>
</dbReference>
<dbReference type="HOGENOM" id="CLU_334545_0_0_3"/>
<dbReference type="Pfam" id="PF00929">
    <property type="entry name" value="RNase_T"/>
    <property type="match status" value="1"/>
</dbReference>
<accession>K9XYT5</accession>
<dbReference type="EMBL" id="CP003653">
    <property type="protein sequence ID" value="AFZ37291.1"/>
    <property type="molecule type" value="Genomic_DNA"/>
</dbReference>
<dbReference type="InterPro" id="IPR036397">
    <property type="entry name" value="RNaseH_sf"/>
</dbReference>
<dbReference type="eggNOG" id="COG0847">
    <property type="taxonomic scope" value="Bacteria"/>
</dbReference>
<reference evidence="3" key="1">
    <citation type="journal article" date="2013" name="Proc. Natl. Acad. Sci. U.S.A.">
        <title>Improving the coverage of the cyanobacterial phylum using diversity-driven genome sequencing.</title>
        <authorList>
            <person name="Shih P.M."/>
            <person name="Wu D."/>
            <person name="Latifi A."/>
            <person name="Axen S.D."/>
            <person name="Fewer D.P."/>
            <person name="Talla E."/>
            <person name="Calteau A."/>
            <person name="Cai F."/>
            <person name="Tandeau de Marsac N."/>
            <person name="Rippka R."/>
            <person name="Herdman M."/>
            <person name="Sivonen K."/>
            <person name="Coursin T."/>
            <person name="Laurent T."/>
            <person name="Goodwin L."/>
            <person name="Nolan M."/>
            <person name="Davenport K.W."/>
            <person name="Han C.S."/>
            <person name="Rubin E.M."/>
            <person name="Eisen J.A."/>
            <person name="Woyke T."/>
            <person name="Gugger M."/>
            <person name="Kerfeld C.A."/>
        </authorList>
    </citation>
    <scope>NUCLEOTIDE SEQUENCE [LARGE SCALE GENOMIC DNA]</scope>
    <source>
        <strain evidence="3">ATCC 29371 / PCC 7437</strain>
    </source>
</reference>
<gene>
    <name evidence="2" type="ordered locus">Sta7437_3804</name>
</gene>
<sequence length="805" mass="93638">MNNQQDFLIVDTEGKHQVNEIAVINSQGNLIYEAFVQEYAAHDHIKLNRKPLQQIILEFNNLAQNKLLICHHADHDFQVLQNSFIAVEVPWQNFQFACTYKLAKKYFPNLISYSLEYLSKKLNLKVKQKYFNSQQAHSARYDAEFTYQLYWKVMEEITIKRLQNQPNPFGSSRVDTPFQEHLDLTSIYNNQFATLKSIITDIKYDQNHQSKGVIVIGEPGTGKTHLMMRLAQEVLEVNRLLFIRQPNNPDAVIYHTYSRILESLIEKVTQSNYTQLEYLLANSFRKIIQNNLIDNTNQKDQFILAATQTNPLELYDSLGTDGTQKKRDYWQHIEKRTLEWWLEHYGGAGYSLEIIKGIIKFCSYSDFNYKKLVTRWLAADELAPEELDKIKLNNWNEEISKENFSLEAIAVLSKLSLLDEPLIIIFDQLEGLGLKHHEKLLLSFGEAIKEIFTHVPNSLIIFNLFPSRWQHFQQILDGSIVDRISQYQVTLEKPNYSDLEQILQLKAAIIDLDVKTLFTEQELVNILAGNSIRAVLNRAADYYRYKVNQIPLPQLSSQSLTHSLASEETILPRIEKLEQQFTQLQKLLANLAQAFSGFTNTLAVTNKQELQSNEPNNYPTNQEVIDYLETQKKLLEQDYDKLQIISDSDDIGKLKTIIEAFQTIVNLEIDHLRLGKKKIPDHLVVKKTNYTLVIGFLQIDGTAFTTRIKNFNELVINHKEIRFLLLRDNRKPKLTGKVAQEEITKLNNSANGKFSLIDRDNRISFEVIYRLVTDIYNRDFDVSLVEAFNALKQQLNNYWLIKLMQ</sequence>
<keyword evidence="2" id="KW-0540">Nuclease</keyword>
<dbReference type="PATRIC" id="fig|111780.3.peg.3948"/>
<keyword evidence="2" id="KW-0269">Exonuclease</keyword>
<dbReference type="Gene3D" id="3.40.50.300">
    <property type="entry name" value="P-loop containing nucleotide triphosphate hydrolases"/>
    <property type="match status" value="1"/>
</dbReference>
<dbReference type="SMART" id="SM00479">
    <property type="entry name" value="EXOIII"/>
    <property type="match status" value="1"/>
</dbReference>
<proteinExistence type="predicted"/>
<dbReference type="GO" id="GO:0004527">
    <property type="term" value="F:exonuclease activity"/>
    <property type="evidence" value="ECO:0007669"/>
    <property type="project" value="UniProtKB-KW"/>
</dbReference>
<dbReference type="InterPro" id="IPR013520">
    <property type="entry name" value="Ribonucl_H"/>
</dbReference>
<protein>
    <submittedName>
        <fullName evidence="2">Exonuclease RNase T and DNA polymerase III</fullName>
    </submittedName>
</protein>
<evidence type="ECO:0000313" key="2">
    <source>
        <dbReference type="EMBL" id="AFZ37291.1"/>
    </source>
</evidence>
<dbReference type="SUPFAM" id="SSF52540">
    <property type="entry name" value="P-loop containing nucleoside triphosphate hydrolases"/>
    <property type="match status" value="1"/>
</dbReference>
<dbReference type="OrthoDB" id="227666at2"/>
<evidence type="ECO:0000259" key="1">
    <source>
        <dbReference type="SMART" id="SM00479"/>
    </source>
</evidence>
<dbReference type="AlphaFoldDB" id="K9XYT5"/>
<dbReference type="KEGG" id="scs:Sta7437_3804"/>
<keyword evidence="3" id="KW-1185">Reference proteome</keyword>
<dbReference type="RefSeq" id="WP_015194951.1">
    <property type="nucleotide sequence ID" value="NC_019748.1"/>
</dbReference>
<dbReference type="SUPFAM" id="SSF53098">
    <property type="entry name" value="Ribonuclease H-like"/>
    <property type="match status" value="1"/>
</dbReference>
<dbReference type="Proteomes" id="UP000010473">
    <property type="component" value="Chromosome"/>
</dbReference>